<evidence type="ECO:0000256" key="1">
    <source>
        <dbReference type="ARBA" id="ARBA00093462"/>
    </source>
</evidence>
<dbReference type="InterPro" id="IPR058660">
    <property type="entry name" value="WHD_DnaB"/>
</dbReference>
<evidence type="ECO:0000313" key="5">
    <source>
        <dbReference type="Proteomes" id="UP000035709"/>
    </source>
</evidence>
<dbReference type="Pfam" id="PF25888">
    <property type="entry name" value="WHD_DnaB"/>
    <property type="match status" value="1"/>
</dbReference>
<dbReference type="Pfam" id="PF07261">
    <property type="entry name" value="DnaB_2"/>
    <property type="match status" value="1"/>
</dbReference>
<comment type="similarity">
    <text evidence="1">Belongs to the DnaB/DnaD family.</text>
</comment>
<dbReference type="Proteomes" id="UP000035709">
    <property type="component" value="Chromosome"/>
</dbReference>
<dbReference type="EMBL" id="AP014808">
    <property type="protein sequence ID" value="BAQ56931.1"/>
    <property type="molecule type" value="Genomic_DNA"/>
</dbReference>
<keyword evidence="5" id="KW-1185">Reference proteome</keyword>
<reference evidence="4 5" key="1">
    <citation type="submission" date="2015-03" db="EMBL/GenBank/DDBJ databases">
        <title>Complete genome sequence of Lactobacillus acetotolerans NBRC 13120.</title>
        <authorList>
            <person name="Toh H."/>
            <person name="Morita H."/>
            <person name="Fujita N."/>
        </authorList>
    </citation>
    <scope>NUCLEOTIDE SEQUENCE [LARGE SCALE GENOMIC DNA]</scope>
    <source>
        <strain evidence="4 5">NBRC 13120</strain>
    </source>
</reference>
<accession>A0A0D6A2G6</accession>
<protein>
    <submittedName>
        <fullName evidence="4">Chromosome replication initiation</fullName>
    </submittedName>
</protein>
<proteinExistence type="inferred from homology"/>
<feature type="domain" description="Replicative helicase loading/DNA remodeling protein DnaB N-terminal winged helix" evidence="3">
    <location>
        <begin position="7"/>
        <end position="243"/>
    </location>
</feature>
<dbReference type="AlphaFoldDB" id="A0A0D6A2G6"/>
<dbReference type="PATRIC" id="fig|1600.4.peg.554"/>
<name>A0A0D6A2G6_9LACO</name>
<evidence type="ECO:0000259" key="2">
    <source>
        <dbReference type="Pfam" id="PF07261"/>
    </source>
</evidence>
<gene>
    <name evidence="4" type="ORF">LBAT_0542</name>
</gene>
<evidence type="ECO:0000259" key="3">
    <source>
        <dbReference type="Pfam" id="PF25888"/>
    </source>
</evidence>
<dbReference type="OrthoDB" id="2082007at2"/>
<evidence type="ECO:0000313" key="4">
    <source>
        <dbReference type="EMBL" id="BAQ56931.1"/>
    </source>
</evidence>
<dbReference type="InterPro" id="IPR006343">
    <property type="entry name" value="DnaB/C_C"/>
</dbReference>
<dbReference type="KEGG" id="lae:LBAT_0542"/>
<sequence length="453" mass="51383">MFETSDPKQPFFVTNKVVLFPNDIRILIKLYQPLVGATAIALYLTLVEDFNADAILSDAKGIYSLQEQLDCSLKDLFKALHKLEAVGLIKTVLIKNEIMGQVITFRLLRVPTSSEFFSTPLLASLLKEKVGVTTFHNLSHTFARENKKKENQVNGNKSGRDVSASFIDVFRLPGQEAISPSLDVQEAANENQTHSVAKASVNEHDSIDWNFMKQQFAIYQIPADEIDKKREQIRGIMQTYGLSEQEFVDEALPCLHGSYELDMRLIEHTIAENYRLDGTRKRVKQEIHNDKEKKTPANIEDLNSKQQEIYQAAMSKSPSEFLYKLKKEKGGFVYASENQILNNLHNQYGLPSDLINVLVYTCLSFKPGLSSSLAYSIANDWLQHGVATASQALQYVAKRRGNIGGHKQKRYYTNKRVEKGTDWSKKKSKVDKNVSSAQLKNFFKNLEDKNGMK</sequence>
<dbReference type="STRING" id="1600.LBAT_0542"/>
<dbReference type="RefSeq" id="WP_060459305.1">
    <property type="nucleotide sequence ID" value="NZ_AP014808.1"/>
</dbReference>
<feature type="domain" description="DnaB/C C-terminal" evidence="2">
    <location>
        <begin position="324"/>
        <end position="395"/>
    </location>
</feature>
<organism evidence="4 5">
    <name type="scientific">Lactobacillus acetotolerans</name>
    <dbReference type="NCBI Taxonomy" id="1600"/>
    <lineage>
        <taxon>Bacteria</taxon>
        <taxon>Bacillati</taxon>
        <taxon>Bacillota</taxon>
        <taxon>Bacilli</taxon>
        <taxon>Lactobacillales</taxon>
        <taxon>Lactobacillaceae</taxon>
        <taxon>Lactobacillus</taxon>
    </lineage>
</organism>